<dbReference type="KEGG" id="cbei:LF65_01196"/>
<evidence type="ECO:0000259" key="1">
    <source>
        <dbReference type="Pfam" id="PF13443"/>
    </source>
</evidence>
<organism evidence="2 3">
    <name type="scientific">Clostridium beijerinckii</name>
    <name type="common">Clostridium MP</name>
    <dbReference type="NCBI Taxonomy" id="1520"/>
    <lineage>
        <taxon>Bacteria</taxon>
        <taxon>Bacillati</taxon>
        <taxon>Bacillota</taxon>
        <taxon>Clostridia</taxon>
        <taxon>Eubacteriales</taxon>
        <taxon>Clostridiaceae</taxon>
        <taxon>Clostridium</taxon>
    </lineage>
</organism>
<evidence type="ECO:0000313" key="3">
    <source>
        <dbReference type="Proteomes" id="UP000031866"/>
    </source>
</evidence>
<proteinExistence type="predicted"/>
<evidence type="ECO:0000313" key="2">
    <source>
        <dbReference type="EMBL" id="AJG97810.1"/>
    </source>
</evidence>
<dbReference type="Proteomes" id="UP000031866">
    <property type="component" value="Chromosome"/>
</dbReference>
<dbReference type="InterPro" id="IPR001387">
    <property type="entry name" value="Cro/C1-type_HTH"/>
</dbReference>
<accession>A0A0B5QA52</accession>
<dbReference type="AlphaFoldDB" id="A0A0B5QA52"/>
<gene>
    <name evidence="2" type="ORF">LF65_01196</name>
</gene>
<dbReference type="STRING" id="1520.LF65_01196"/>
<dbReference type="InterPro" id="IPR010982">
    <property type="entry name" value="Lambda_DNA-bd_dom_sf"/>
</dbReference>
<dbReference type="SUPFAM" id="SSF47413">
    <property type="entry name" value="lambda repressor-like DNA-binding domains"/>
    <property type="match status" value="1"/>
</dbReference>
<sequence length="67" mass="7660">MSKSQAQYNKFKEFLLVNNIKQSELAEHIGRSSSFVNNALNGRGARFTSEDLNAIRCLFNIKIGEYF</sequence>
<dbReference type="CDD" id="cd00093">
    <property type="entry name" value="HTH_XRE"/>
    <property type="match status" value="1"/>
</dbReference>
<protein>
    <recommendedName>
        <fullName evidence="1">HTH cro/C1-type domain-containing protein</fullName>
    </recommendedName>
</protein>
<dbReference type="EMBL" id="CP010086">
    <property type="protein sequence ID" value="AJG97810.1"/>
    <property type="molecule type" value="Genomic_DNA"/>
</dbReference>
<reference evidence="3" key="1">
    <citation type="submission" date="2014-12" db="EMBL/GenBank/DDBJ databases">
        <title>Genome sequence of Clostridium beijerinckii strain 59B.</title>
        <authorList>
            <person name="Little G.T."/>
            <person name="Minton N.P."/>
        </authorList>
    </citation>
    <scope>NUCLEOTIDE SEQUENCE [LARGE SCALE GENOMIC DNA]</scope>
    <source>
        <strain evidence="3">59B</strain>
    </source>
</reference>
<dbReference type="OrthoDB" id="1921450at2"/>
<dbReference type="Gene3D" id="1.10.260.40">
    <property type="entry name" value="lambda repressor-like DNA-binding domains"/>
    <property type="match status" value="1"/>
</dbReference>
<dbReference type="Pfam" id="PF13443">
    <property type="entry name" value="HTH_26"/>
    <property type="match status" value="1"/>
</dbReference>
<dbReference type="RefSeq" id="WP_041894834.1">
    <property type="nucleotide sequence ID" value="NZ_CP010086.2"/>
</dbReference>
<name>A0A0B5QA52_CLOBE</name>
<dbReference type="GO" id="GO:0003677">
    <property type="term" value="F:DNA binding"/>
    <property type="evidence" value="ECO:0007669"/>
    <property type="project" value="InterPro"/>
</dbReference>
<feature type="domain" description="HTH cro/C1-type" evidence="1">
    <location>
        <begin position="12"/>
        <end position="65"/>
    </location>
</feature>